<dbReference type="InterPro" id="IPR000843">
    <property type="entry name" value="HTH_LacI"/>
</dbReference>
<dbReference type="Pfam" id="PF13377">
    <property type="entry name" value="Peripla_BP_3"/>
    <property type="match status" value="1"/>
</dbReference>
<dbReference type="EMBL" id="BMCU01000001">
    <property type="protein sequence ID" value="GGG00010.1"/>
    <property type="molecule type" value="Genomic_DNA"/>
</dbReference>
<accession>A0A917CVU6</accession>
<reference evidence="5" key="1">
    <citation type="journal article" date="2014" name="Int. J. Syst. Evol. Microbiol.">
        <title>Complete genome sequence of Corynebacterium casei LMG S-19264T (=DSM 44701T), isolated from a smear-ripened cheese.</title>
        <authorList>
            <consortium name="US DOE Joint Genome Institute (JGI-PGF)"/>
            <person name="Walter F."/>
            <person name="Albersmeier A."/>
            <person name="Kalinowski J."/>
            <person name="Ruckert C."/>
        </authorList>
    </citation>
    <scope>NUCLEOTIDE SEQUENCE</scope>
    <source>
        <strain evidence="5">CCM 7905</strain>
    </source>
</reference>
<evidence type="ECO:0000313" key="6">
    <source>
        <dbReference type="Proteomes" id="UP000654257"/>
    </source>
</evidence>
<dbReference type="InterPro" id="IPR010982">
    <property type="entry name" value="Lambda_DNA-bd_dom_sf"/>
</dbReference>
<protein>
    <submittedName>
        <fullName evidence="5">LacI family transcriptional regulator</fullName>
    </submittedName>
</protein>
<comment type="caution">
    <text evidence="5">The sequence shown here is derived from an EMBL/GenBank/DDBJ whole genome shotgun (WGS) entry which is preliminary data.</text>
</comment>
<dbReference type="GO" id="GO:0003700">
    <property type="term" value="F:DNA-binding transcription factor activity"/>
    <property type="evidence" value="ECO:0007669"/>
    <property type="project" value="TreeGrafter"/>
</dbReference>
<dbReference type="PANTHER" id="PTHR30146">
    <property type="entry name" value="LACI-RELATED TRANSCRIPTIONAL REPRESSOR"/>
    <property type="match status" value="1"/>
</dbReference>
<dbReference type="SMART" id="SM00354">
    <property type="entry name" value="HTH_LACI"/>
    <property type="match status" value="1"/>
</dbReference>
<dbReference type="SUPFAM" id="SSF47413">
    <property type="entry name" value="lambda repressor-like DNA-binding domains"/>
    <property type="match status" value="1"/>
</dbReference>
<dbReference type="CDD" id="cd01392">
    <property type="entry name" value="HTH_LacI"/>
    <property type="match status" value="1"/>
</dbReference>
<evidence type="ECO:0000313" key="5">
    <source>
        <dbReference type="EMBL" id="GGG00010.1"/>
    </source>
</evidence>
<sequence>MTTMQDVAALARVSAKTVSRVYNDDPHVDPATRARVTAALESLNYVPNTMATSFRTGQSAAIGVAIPDIDDPFFASIARAIEVRAREEDMAVFVTSLGHDGSQEQSLVESLLRRQLSGLIIAPIGTDHGYLKRWIDRTPTVFVDRAPDGLTADSFVDDDLSGAVMATEHLMELGHTRIAIIGDSASIPTSRNRLEGYRDALERGRIDFDESLVVLGVLSRDDAAAALRRLMALDDPPTALFLSNARVSMSCVPVLQQMKLSHLAFVGFGDFPLADAVCPPVTVIDQNPAELGRQAIERIIGRIENPNRRYRRRNVLSVDLVVRESCSPTEHHSTRR</sequence>
<proteinExistence type="predicted"/>
<evidence type="ECO:0000259" key="4">
    <source>
        <dbReference type="PROSITE" id="PS50932"/>
    </source>
</evidence>
<organism evidence="5 6">
    <name type="scientific">Rhodococcoides trifolii</name>
    <dbReference type="NCBI Taxonomy" id="908250"/>
    <lineage>
        <taxon>Bacteria</taxon>
        <taxon>Bacillati</taxon>
        <taxon>Actinomycetota</taxon>
        <taxon>Actinomycetes</taxon>
        <taxon>Mycobacteriales</taxon>
        <taxon>Nocardiaceae</taxon>
        <taxon>Rhodococcoides</taxon>
    </lineage>
</organism>
<feature type="domain" description="HTH lacI-type" evidence="4">
    <location>
        <begin position="2"/>
        <end position="56"/>
    </location>
</feature>
<dbReference type="PANTHER" id="PTHR30146:SF109">
    <property type="entry name" value="HTH-TYPE TRANSCRIPTIONAL REGULATOR GALS"/>
    <property type="match status" value="1"/>
</dbReference>
<keyword evidence="6" id="KW-1185">Reference proteome</keyword>
<reference evidence="5" key="2">
    <citation type="submission" date="2020-09" db="EMBL/GenBank/DDBJ databases">
        <authorList>
            <person name="Sun Q."/>
            <person name="Sedlacek I."/>
        </authorList>
    </citation>
    <scope>NUCLEOTIDE SEQUENCE</scope>
    <source>
        <strain evidence="5">CCM 7905</strain>
    </source>
</reference>
<dbReference type="PROSITE" id="PS50932">
    <property type="entry name" value="HTH_LACI_2"/>
    <property type="match status" value="1"/>
</dbReference>
<keyword evidence="2" id="KW-0238">DNA-binding</keyword>
<dbReference type="RefSeq" id="WP_188543764.1">
    <property type="nucleotide sequence ID" value="NZ_BMCU01000001.1"/>
</dbReference>
<dbReference type="AlphaFoldDB" id="A0A917CVU6"/>
<evidence type="ECO:0000256" key="3">
    <source>
        <dbReference type="ARBA" id="ARBA00023163"/>
    </source>
</evidence>
<dbReference type="SUPFAM" id="SSF53822">
    <property type="entry name" value="Periplasmic binding protein-like I"/>
    <property type="match status" value="1"/>
</dbReference>
<dbReference type="GO" id="GO:0000976">
    <property type="term" value="F:transcription cis-regulatory region binding"/>
    <property type="evidence" value="ECO:0007669"/>
    <property type="project" value="TreeGrafter"/>
</dbReference>
<dbReference type="CDD" id="cd06267">
    <property type="entry name" value="PBP1_LacI_sugar_binding-like"/>
    <property type="match status" value="1"/>
</dbReference>
<keyword evidence="1" id="KW-0805">Transcription regulation</keyword>
<dbReference type="InterPro" id="IPR046335">
    <property type="entry name" value="LacI/GalR-like_sensor"/>
</dbReference>
<evidence type="ECO:0000256" key="1">
    <source>
        <dbReference type="ARBA" id="ARBA00023015"/>
    </source>
</evidence>
<evidence type="ECO:0000256" key="2">
    <source>
        <dbReference type="ARBA" id="ARBA00023125"/>
    </source>
</evidence>
<dbReference type="Gene3D" id="1.10.260.40">
    <property type="entry name" value="lambda repressor-like DNA-binding domains"/>
    <property type="match status" value="1"/>
</dbReference>
<gene>
    <name evidence="5" type="ORF">GCM10007304_12440</name>
</gene>
<name>A0A917CVU6_9NOCA</name>
<dbReference type="Pfam" id="PF00356">
    <property type="entry name" value="LacI"/>
    <property type="match status" value="1"/>
</dbReference>
<dbReference type="Proteomes" id="UP000654257">
    <property type="component" value="Unassembled WGS sequence"/>
</dbReference>
<dbReference type="InterPro" id="IPR028082">
    <property type="entry name" value="Peripla_BP_I"/>
</dbReference>
<keyword evidence="3" id="KW-0804">Transcription</keyword>
<dbReference type="Gene3D" id="3.40.50.2300">
    <property type="match status" value="2"/>
</dbReference>